<reference evidence="1 2" key="1">
    <citation type="submission" date="2024-01" db="EMBL/GenBank/DDBJ databases">
        <title>The genomes of 5 underutilized Papilionoideae crops provide insights into root nodulation and disease resistanc.</title>
        <authorList>
            <person name="Yuan L."/>
        </authorList>
    </citation>
    <scope>NUCLEOTIDE SEQUENCE [LARGE SCALE GENOMIC DNA]</scope>
    <source>
        <strain evidence="1">ZHUSHIDOU_FW_LH</strain>
        <tissue evidence="1">Leaf</tissue>
    </source>
</reference>
<dbReference type="Proteomes" id="UP001372338">
    <property type="component" value="Unassembled WGS sequence"/>
</dbReference>
<keyword evidence="2" id="KW-1185">Reference proteome</keyword>
<name>A0AAN9EQ04_CROPI</name>
<evidence type="ECO:0000313" key="2">
    <source>
        <dbReference type="Proteomes" id="UP001372338"/>
    </source>
</evidence>
<gene>
    <name evidence="1" type="ORF">RIF29_27929</name>
</gene>
<accession>A0AAN9EQ04</accession>
<proteinExistence type="predicted"/>
<dbReference type="AlphaFoldDB" id="A0AAN9EQ04"/>
<sequence length="127" mass="13297">MRNEKAEDADVETAGGGGCPGCVESAIVADALEKEGKVTTNPLVLALGFPEVEALRHLRPVCAASAEGDKTFNHAAIIDQTGVKRKIDEIQGLTSSKRLKGVTLSCSRGIQTDLDNVADAGGSRLHR</sequence>
<evidence type="ECO:0000313" key="1">
    <source>
        <dbReference type="EMBL" id="KAK7261614.1"/>
    </source>
</evidence>
<protein>
    <submittedName>
        <fullName evidence="1">Uncharacterized protein</fullName>
    </submittedName>
</protein>
<organism evidence="1 2">
    <name type="scientific">Crotalaria pallida</name>
    <name type="common">Smooth rattlebox</name>
    <name type="synonym">Crotalaria striata</name>
    <dbReference type="NCBI Taxonomy" id="3830"/>
    <lineage>
        <taxon>Eukaryota</taxon>
        <taxon>Viridiplantae</taxon>
        <taxon>Streptophyta</taxon>
        <taxon>Embryophyta</taxon>
        <taxon>Tracheophyta</taxon>
        <taxon>Spermatophyta</taxon>
        <taxon>Magnoliopsida</taxon>
        <taxon>eudicotyledons</taxon>
        <taxon>Gunneridae</taxon>
        <taxon>Pentapetalae</taxon>
        <taxon>rosids</taxon>
        <taxon>fabids</taxon>
        <taxon>Fabales</taxon>
        <taxon>Fabaceae</taxon>
        <taxon>Papilionoideae</taxon>
        <taxon>50 kb inversion clade</taxon>
        <taxon>genistoids sensu lato</taxon>
        <taxon>core genistoids</taxon>
        <taxon>Crotalarieae</taxon>
        <taxon>Crotalaria</taxon>
    </lineage>
</organism>
<comment type="caution">
    <text evidence="1">The sequence shown here is derived from an EMBL/GenBank/DDBJ whole genome shotgun (WGS) entry which is preliminary data.</text>
</comment>
<dbReference type="EMBL" id="JAYWIO010000005">
    <property type="protein sequence ID" value="KAK7261614.1"/>
    <property type="molecule type" value="Genomic_DNA"/>
</dbReference>